<sequence>MAQVVKAVQDAIGNLHLGGGRPKGSSSGEPAGEGERTYLIGGNWKCNGSVKSCKEIIKVFNEAGPIPKKAEVAICAPYIHIGICLSELRDDIAIGAQNAGVNEKEGAYTGEICASQLVDAGVTWVCIGHSERREGFGMVGEDNELVAKKVKVCLDAGLKVMFAIGEKKEEREAGVTLDVCAKQLEPAAKLLSEEDWANVAIAYEPVWAIGTGLTATPEMAQETHAGIRKWVADNVSEAVAKAVRIQYGGSMKGANAKELLAQPDIDGGLIGGASLKADFFNVINGVP</sequence>
<dbReference type="AlphaFoldDB" id="A0A7S4JDY8"/>
<keyword evidence="5 10" id="KW-0312">Gluconeogenesis</keyword>
<evidence type="ECO:0000256" key="9">
    <source>
        <dbReference type="ARBA" id="ARBA00056661"/>
    </source>
</evidence>
<dbReference type="SUPFAM" id="SSF51351">
    <property type="entry name" value="Triosephosphate isomerase (TIM)"/>
    <property type="match status" value="1"/>
</dbReference>
<dbReference type="NCBIfam" id="TIGR00419">
    <property type="entry name" value="tim"/>
    <property type="match status" value="1"/>
</dbReference>
<dbReference type="GO" id="GO:0006094">
    <property type="term" value="P:gluconeogenesis"/>
    <property type="evidence" value="ECO:0007669"/>
    <property type="project" value="UniProtKB-UniPathway"/>
</dbReference>
<evidence type="ECO:0000313" key="11">
    <source>
        <dbReference type="EMBL" id="CAE2260625.1"/>
    </source>
</evidence>
<keyword evidence="7 10" id="KW-0413">Isomerase</keyword>
<dbReference type="UniPathway" id="UPA00138"/>
<evidence type="ECO:0000256" key="2">
    <source>
        <dbReference type="ARBA" id="ARBA00004742"/>
    </source>
</evidence>
<comment type="catalytic activity">
    <reaction evidence="8">
        <text>D-glyceraldehyde 3-phosphate = dihydroxyacetone phosphate</text>
        <dbReference type="Rhea" id="RHEA:18585"/>
        <dbReference type="ChEBI" id="CHEBI:57642"/>
        <dbReference type="ChEBI" id="CHEBI:59776"/>
        <dbReference type="EC" id="5.3.1.1"/>
    </reaction>
    <physiologicalReaction direction="left-to-right" evidence="8">
        <dbReference type="Rhea" id="RHEA:18586"/>
    </physiologicalReaction>
</comment>
<dbReference type="Gene3D" id="3.20.20.70">
    <property type="entry name" value="Aldolase class I"/>
    <property type="match status" value="1"/>
</dbReference>
<proteinExistence type="inferred from homology"/>
<dbReference type="UniPathway" id="UPA00109">
    <property type="reaction ID" value="UER00189"/>
</dbReference>
<evidence type="ECO:0000256" key="6">
    <source>
        <dbReference type="ARBA" id="ARBA00023152"/>
    </source>
</evidence>
<dbReference type="FunFam" id="3.20.20.70:FF:000016">
    <property type="entry name" value="Triosephosphate isomerase"/>
    <property type="match status" value="1"/>
</dbReference>
<name>A0A7S4JDY8_9STRA</name>
<evidence type="ECO:0000256" key="3">
    <source>
        <dbReference type="ARBA" id="ARBA00007422"/>
    </source>
</evidence>
<dbReference type="GO" id="GO:0006096">
    <property type="term" value="P:glycolytic process"/>
    <property type="evidence" value="ECO:0007669"/>
    <property type="project" value="UniProtKB-UniPathway"/>
</dbReference>
<dbReference type="EC" id="5.3.1.1" evidence="10"/>
<dbReference type="CDD" id="cd00311">
    <property type="entry name" value="TIM"/>
    <property type="match status" value="1"/>
</dbReference>
<dbReference type="HAMAP" id="MF_00147_B">
    <property type="entry name" value="TIM_B"/>
    <property type="match status" value="1"/>
</dbReference>
<organism evidence="11">
    <name type="scientific">Odontella aurita</name>
    <dbReference type="NCBI Taxonomy" id="265563"/>
    <lineage>
        <taxon>Eukaryota</taxon>
        <taxon>Sar</taxon>
        <taxon>Stramenopiles</taxon>
        <taxon>Ochrophyta</taxon>
        <taxon>Bacillariophyta</taxon>
        <taxon>Mediophyceae</taxon>
        <taxon>Biddulphiophycidae</taxon>
        <taxon>Eupodiscales</taxon>
        <taxon>Odontellaceae</taxon>
        <taxon>Odontella</taxon>
    </lineage>
</organism>
<dbReference type="InterPro" id="IPR000652">
    <property type="entry name" value="Triosephosphate_isomerase"/>
</dbReference>
<dbReference type="InterPro" id="IPR022896">
    <property type="entry name" value="TrioseP_Isoase_bac/euk"/>
</dbReference>
<dbReference type="PROSITE" id="PS00171">
    <property type="entry name" value="TIM_1"/>
    <property type="match status" value="1"/>
</dbReference>
<reference evidence="11" key="1">
    <citation type="submission" date="2021-01" db="EMBL/GenBank/DDBJ databases">
        <authorList>
            <person name="Corre E."/>
            <person name="Pelletier E."/>
            <person name="Niang G."/>
            <person name="Scheremetjew M."/>
            <person name="Finn R."/>
            <person name="Kale V."/>
            <person name="Holt S."/>
            <person name="Cochrane G."/>
            <person name="Meng A."/>
            <person name="Brown T."/>
            <person name="Cohen L."/>
        </authorList>
    </citation>
    <scope>NUCLEOTIDE SEQUENCE</scope>
    <source>
        <strain evidence="11">Isolate 1302-5</strain>
    </source>
</reference>
<comment type="function">
    <text evidence="9">Catalyzes the interconversion of glyceraldehyde 3-phosphate and dihydroxyacetone phosphate in the glycolytic and gluconeogenic pathways.</text>
</comment>
<dbReference type="InterPro" id="IPR035990">
    <property type="entry name" value="TIM_sf"/>
</dbReference>
<comment type="similarity">
    <text evidence="3 10">Belongs to the triosephosphate isomerase family.</text>
</comment>
<accession>A0A7S4JDY8</accession>
<comment type="pathway">
    <text evidence="1 10">Carbohydrate degradation; glycolysis; D-glyceraldehyde 3-phosphate from glycerone phosphate: step 1/1.</text>
</comment>
<dbReference type="InterPro" id="IPR020861">
    <property type="entry name" value="Triosephosphate_isomerase_AS"/>
</dbReference>
<dbReference type="EMBL" id="HBKQ01038457">
    <property type="protein sequence ID" value="CAE2260625.1"/>
    <property type="molecule type" value="Transcribed_RNA"/>
</dbReference>
<dbReference type="PANTHER" id="PTHR21139:SF2">
    <property type="entry name" value="TRIOSEPHOSPHATE ISOMERASE"/>
    <property type="match status" value="1"/>
</dbReference>
<keyword evidence="6 10" id="KW-0324">Glycolysis</keyword>
<dbReference type="InterPro" id="IPR013785">
    <property type="entry name" value="Aldolase_TIM"/>
</dbReference>
<dbReference type="GO" id="GO:0046166">
    <property type="term" value="P:glyceraldehyde-3-phosphate biosynthetic process"/>
    <property type="evidence" value="ECO:0007669"/>
    <property type="project" value="TreeGrafter"/>
</dbReference>
<evidence type="ECO:0000256" key="8">
    <source>
        <dbReference type="ARBA" id="ARBA00052432"/>
    </source>
</evidence>
<protein>
    <recommendedName>
        <fullName evidence="10">Triosephosphate isomerase</fullName>
        <ecNumber evidence="10">5.3.1.1</ecNumber>
    </recommendedName>
</protein>
<dbReference type="PROSITE" id="PS51440">
    <property type="entry name" value="TIM_2"/>
    <property type="match status" value="1"/>
</dbReference>
<dbReference type="GO" id="GO:0019563">
    <property type="term" value="P:glycerol catabolic process"/>
    <property type="evidence" value="ECO:0007669"/>
    <property type="project" value="TreeGrafter"/>
</dbReference>
<dbReference type="PANTHER" id="PTHR21139">
    <property type="entry name" value="TRIOSEPHOSPHATE ISOMERASE"/>
    <property type="match status" value="1"/>
</dbReference>
<dbReference type="GO" id="GO:0005829">
    <property type="term" value="C:cytosol"/>
    <property type="evidence" value="ECO:0007669"/>
    <property type="project" value="TreeGrafter"/>
</dbReference>
<evidence type="ECO:0000256" key="4">
    <source>
        <dbReference type="ARBA" id="ARBA00011738"/>
    </source>
</evidence>
<evidence type="ECO:0000256" key="5">
    <source>
        <dbReference type="ARBA" id="ARBA00022432"/>
    </source>
</evidence>
<evidence type="ECO:0000256" key="1">
    <source>
        <dbReference type="ARBA" id="ARBA00004680"/>
    </source>
</evidence>
<comment type="pathway">
    <text evidence="2 10">Carbohydrate biosynthesis; gluconeogenesis.</text>
</comment>
<gene>
    <name evidence="11" type="ORF">OAUR00152_LOCUS26582</name>
</gene>
<dbReference type="GO" id="GO:0004807">
    <property type="term" value="F:triose-phosphate isomerase activity"/>
    <property type="evidence" value="ECO:0007669"/>
    <property type="project" value="UniProtKB-EC"/>
</dbReference>
<evidence type="ECO:0000256" key="10">
    <source>
        <dbReference type="RuleBase" id="RU363013"/>
    </source>
</evidence>
<comment type="subunit">
    <text evidence="4">Homodimer.</text>
</comment>
<evidence type="ECO:0000256" key="7">
    <source>
        <dbReference type="ARBA" id="ARBA00023235"/>
    </source>
</evidence>
<dbReference type="Pfam" id="PF00121">
    <property type="entry name" value="TIM"/>
    <property type="match status" value="1"/>
</dbReference>